<keyword evidence="3" id="KW-1185">Reference proteome</keyword>
<proteinExistence type="predicted"/>
<comment type="caution">
    <text evidence="2">The sequence shown here is derived from an EMBL/GenBank/DDBJ whole genome shotgun (WGS) entry which is preliminary data.</text>
</comment>
<evidence type="ECO:0000313" key="3">
    <source>
        <dbReference type="Proteomes" id="UP000284842"/>
    </source>
</evidence>
<feature type="compositionally biased region" description="Polar residues" evidence="1">
    <location>
        <begin position="19"/>
        <end position="36"/>
    </location>
</feature>
<accession>A0A409X9Q6</accession>
<dbReference type="Proteomes" id="UP000284842">
    <property type="component" value="Unassembled WGS sequence"/>
</dbReference>
<gene>
    <name evidence="2" type="ORF">CVT24_011200</name>
</gene>
<dbReference type="EMBL" id="NHTK01004247">
    <property type="protein sequence ID" value="PPQ87543.1"/>
    <property type="molecule type" value="Genomic_DNA"/>
</dbReference>
<reference evidence="2 3" key="1">
    <citation type="journal article" date="2018" name="Evol. Lett.">
        <title>Horizontal gene cluster transfer increased hallucinogenic mushroom diversity.</title>
        <authorList>
            <person name="Reynolds H.T."/>
            <person name="Vijayakumar V."/>
            <person name="Gluck-Thaler E."/>
            <person name="Korotkin H.B."/>
            <person name="Matheny P.B."/>
            <person name="Slot J.C."/>
        </authorList>
    </citation>
    <scope>NUCLEOTIDE SEQUENCE [LARGE SCALE GENOMIC DNA]</scope>
    <source>
        <strain evidence="2 3">2629</strain>
    </source>
</reference>
<organism evidence="2 3">
    <name type="scientific">Panaeolus cyanescens</name>
    <dbReference type="NCBI Taxonomy" id="181874"/>
    <lineage>
        <taxon>Eukaryota</taxon>
        <taxon>Fungi</taxon>
        <taxon>Dikarya</taxon>
        <taxon>Basidiomycota</taxon>
        <taxon>Agaricomycotina</taxon>
        <taxon>Agaricomycetes</taxon>
        <taxon>Agaricomycetidae</taxon>
        <taxon>Agaricales</taxon>
        <taxon>Agaricineae</taxon>
        <taxon>Galeropsidaceae</taxon>
        <taxon>Panaeolus</taxon>
    </lineage>
</organism>
<name>A0A409X9Q6_9AGAR</name>
<sequence length="296" mass="31800">MVAAAPPPTATAVPAQAPNTSSTAAPQVTSALTNAMLSPPPIANQSQLKETGAVVNGSEAPRKRVPKPSMRNAEMDKIGSTTTPAPKPVKLDLTSAAEQAAQVKQHLLSHKLGDDWVRCVEGWFGLEAELGYGSIPGTKSGLPAAFRPSEYSKWSSKAKNGLRPYTEVPFIADPMEFGLSVVKWYNNLMPTFRRSVDGMPSSIIAAPAEIKDPWGSLRRAGPNGVQTLLILLMWWGASIPSTTRFQEDSTLLWKSVLSDAVNVFEAVKASVSMMGNVGNMGKRKRSCNDENVPDKR</sequence>
<evidence type="ECO:0000256" key="1">
    <source>
        <dbReference type="SAM" id="MobiDB-lite"/>
    </source>
</evidence>
<dbReference type="InParanoid" id="A0A409X9Q6"/>
<feature type="region of interest" description="Disordered" evidence="1">
    <location>
        <begin position="1"/>
        <end position="88"/>
    </location>
</feature>
<dbReference type="STRING" id="181874.A0A409X9Q6"/>
<dbReference type="AlphaFoldDB" id="A0A409X9Q6"/>
<evidence type="ECO:0000313" key="2">
    <source>
        <dbReference type="EMBL" id="PPQ87543.1"/>
    </source>
</evidence>
<dbReference type="OrthoDB" id="2683861at2759"/>
<protein>
    <submittedName>
        <fullName evidence="2">Uncharacterized protein</fullName>
    </submittedName>
</protein>